<accession>A0ABX2FM07</accession>
<name>A0ABX2FM07_9BACT</name>
<sequence length="91" mass="9991">MKILLLFLLCCTLISYFIYRREVTPVPPLLSKRVAGKPLPLKTGGAPGLDNPLYYLVADDGTRAEVGPSTYAATAVGDWYASREWQEGARS</sequence>
<gene>
    <name evidence="1" type="ORF">HNP98_000328</name>
</gene>
<keyword evidence="2" id="KW-1185">Reference proteome</keyword>
<dbReference type="Proteomes" id="UP000779507">
    <property type="component" value="Unassembled WGS sequence"/>
</dbReference>
<comment type="caution">
    <text evidence="1">The sequence shown here is derived from an EMBL/GenBank/DDBJ whole genome shotgun (WGS) entry which is preliminary data.</text>
</comment>
<organism evidence="1 2">
    <name type="scientific">Hymenobacter caeli</name>
    <dbReference type="NCBI Taxonomy" id="2735894"/>
    <lineage>
        <taxon>Bacteria</taxon>
        <taxon>Pseudomonadati</taxon>
        <taxon>Bacteroidota</taxon>
        <taxon>Cytophagia</taxon>
        <taxon>Cytophagales</taxon>
        <taxon>Hymenobacteraceae</taxon>
        <taxon>Hymenobacter</taxon>
    </lineage>
</organism>
<reference evidence="1 2" key="1">
    <citation type="submission" date="2020-05" db="EMBL/GenBank/DDBJ databases">
        <title>Genomic Encyclopedia of Type Strains, Phase IV (KMG-V): Genome sequencing to study the core and pangenomes of soil and plant-associated prokaryotes.</title>
        <authorList>
            <person name="Whitman W."/>
        </authorList>
    </citation>
    <scope>NUCLEOTIDE SEQUENCE [LARGE SCALE GENOMIC DNA]</scope>
    <source>
        <strain evidence="1 2">9A</strain>
    </source>
</reference>
<evidence type="ECO:0000313" key="2">
    <source>
        <dbReference type="Proteomes" id="UP000779507"/>
    </source>
</evidence>
<dbReference type="RefSeq" id="WP_173808297.1">
    <property type="nucleotide sequence ID" value="NZ_JABSNP010000001.1"/>
</dbReference>
<protein>
    <submittedName>
        <fullName evidence="1">Uncharacterized protein</fullName>
    </submittedName>
</protein>
<dbReference type="EMBL" id="JABSNP010000001">
    <property type="protein sequence ID" value="NRT17525.1"/>
    <property type="molecule type" value="Genomic_DNA"/>
</dbReference>
<evidence type="ECO:0000313" key="1">
    <source>
        <dbReference type="EMBL" id="NRT17525.1"/>
    </source>
</evidence>
<proteinExistence type="predicted"/>